<protein>
    <submittedName>
        <fullName evidence="3">C4-dicarboxylate ABC transporter permease</fullName>
    </submittedName>
</protein>
<dbReference type="OrthoDB" id="9791872at2"/>
<organism evidence="3 4">
    <name type="scientific">Pararhodobacter oceanensis</name>
    <dbReference type="NCBI Taxonomy" id="2172121"/>
    <lineage>
        <taxon>Bacteria</taxon>
        <taxon>Pseudomonadati</taxon>
        <taxon>Pseudomonadota</taxon>
        <taxon>Alphaproteobacteria</taxon>
        <taxon>Rhodobacterales</taxon>
        <taxon>Paracoccaceae</taxon>
        <taxon>Pararhodobacter</taxon>
    </lineage>
</organism>
<dbReference type="AlphaFoldDB" id="A0A2T8HPN8"/>
<accession>A0A2T8HPN8</accession>
<proteinExistence type="predicted"/>
<dbReference type="PANTHER" id="PTHR35342">
    <property type="entry name" value="TRICARBOXYLIC TRANSPORT PROTEIN"/>
    <property type="match status" value="1"/>
</dbReference>
<evidence type="ECO:0000313" key="4">
    <source>
        <dbReference type="Proteomes" id="UP000245911"/>
    </source>
</evidence>
<feature type="transmembrane region" description="Helical" evidence="1">
    <location>
        <begin position="109"/>
        <end position="135"/>
    </location>
</feature>
<evidence type="ECO:0000313" key="3">
    <source>
        <dbReference type="EMBL" id="PVH27252.1"/>
    </source>
</evidence>
<feature type="transmembrane region" description="Helical" evidence="1">
    <location>
        <begin position="147"/>
        <end position="164"/>
    </location>
</feature>
<name>A0A2T8HPN8_9RHOB</name>
<reference evidence="3 4" key="1">
    <citation type="submission" date="2018-04" db="EMBL/GenBank/DDBJ databases">
        <title>Pararhodobacter oceanense sp. nov., isolated from marine intertidal sediment.</title>
        <authorList>
            <person name="Wang X.-L."/>
            <person name="Du Z.-J."/>
        </authorList>
    </citation>
    <scope>NUCLEOTIDE SEQUENCE [LARGE SCALE GENOMIC DNA]</scope>
    <source>
        <strain evidence="3 4">AM505</strain>
    </source>
</reference>
<gene>
    <name evidence="3" type="ORF">DDE20_18525</name>
</gene>
<dbReference type="RefSeq" id="WP_116560005.1">
    <property type="nucleotide sequence ID" value="NZ_QDKM01000019.1"/>
</dbReference>
<feature type="transmembrane region" description="Helical" evidence="1">
    <location>
        <begin position="20"/>
        <end position="49"/>
    </location>
</feature>
<feature type="transmembrane region" description="Helical" evidence="1">
    <location>
        <begin position="469"/>
        <end position="490"/>
    </location>
</feature>
<dbReference type="Proteomes" id="UP000245911">
    <property type="component" value="Unassembled WGS sequence"/>
</dbReference>
<dbReference type="PANTHER" id="PTHR35342:SF5">
    <property type="entry name" value="TRICARBOXYLIC TRANSPORT PROTEIN"/>
    <property type="match status" value="1"/>
</dbReference>
<evidence type="ECO:0000259" key="2">
    <source>
        <dbReference type="Pfam" id="PF01970"/>
    </source>
</evidence>
<evidence type="ECO:0000256" key="1">
    <source>
        <dbReference type="SAM" id="Phobius"/>
    </source>
</evidence>
<dbReference type="Pfam" id="PF01970">
    <property type="entry name" value="TctA"/>
    <property type="match status" value="1"/>
</dbReference>
<feature type="domain" description="DUF112" evidence="2">
    <location>
        <begin position="20"/>
        <end position="437"/>
    </location>
</feature>
<sequence length="498" mass="52170">MIFELFLQTLLEYSTSPFMLGLALTGVGIGIVLGALPGVSSTMALAILLPVSFGLEPGAAMLFLITVFVSSVYGGSISAILINIPGTPGAIVTQFDGYPMAQKGKAGHALSYALLSSTAGGLIGLTLLITLSPAVAQAAMSFRSPEFAMATVFGLVLLSFASGSSTFRGILVAAVGVILGMVGFDPLTDIGRFDFDTRALQSGIELVPVTVGIFGLAEVLRNLADGRQSLPPVPHIGRIFPSLGEIINQWKPVARGGVIGTFVGAIPAAGSAIAVALTYAQEKRLSRTPDNFGKGEPAGISGPESANSASVGGSLVPMMTLGIPGDPVTAVLMGALLIHGLRPGPMLFVNNPGFVAGVYVAVFIGVILTLVVGFGLMRVVAQIMRIPRALLFCTIAILCMVGAFAIRNSLTDVYVMLFFGVLGYIMFLLRLPPAPLVFGLILGPILEENLRRTLILSRGSWTVFIERPISLALIIMSLIAIFAPALTSLWERRSRHKM</sequence>
<keyword evidence="1" id="KW-1133">Transmembrane helix</keyword>
<feature type="transmembrane region" description="Helical" evidence="1">
    <location>
        <begin position="61"/>
        <end position="82"/>
    </location>
</feature>
<dbReference type="InterPro" id="IPR002823">
    <property type="entry name" value="DUF112_TM"/>
</dbReference>
<dbReference type="EMBL" id="QDKM01000019">
    <property type="protein sequence ID" value="PVH27252.1"/>
    <property type="molecule type" value="Genomic_DNA"/>
</dbReference>
<feature type="transmembrane region" description="Helical" evidence="1">
    <location>
        <begin position="258"/>
        <end position="280"/>
    </location>
</feature>
<feature type="transmembrane region" description="Helical" evidence="1">
    <location>
        <begin position="353"/>
        <end position="377"/>
    </location>
</feature>
<feature type="transmembrane region" description="Helical" evidence="1">
    <location>
        <begin position="389"/>
        <end position="406"/>
    </location>
</feature>
<comment type="caution">
    <text evidence="3">The sequence shown here is derived from an EMBL/GenBank/DDBJ whole genome shotgun (WGS) entry which is preliminary data.</text>
</comment>
<keyword evidence="4" id="KW-1185">Reference proteome</keyword>
<keyword evidence="1" id="KW-0472">Membrane</keyword>
<keyword evidence="1" id="KW-0812">Transmembrane</keyword>